<accession>A0A0B5FLG7</accession>
<name>A0A0B5FLG7_9BACT</name>
<gene>
    <name evidence="1" type="ORF">GSUB_17530</name>
</gene>
<keyword evidence="1" id="KW-0614">Plasmid</keyword>
<keyword evidence="2" id="KW-1185">Reference proteome</keyword>
<dbReference type="RefSeq" id="WP_040202940.1">
    <property type="nucleotide sequence ID" value="NZ_CP010312.1"/>
</dbReference>
<dbReference type="KEGG" id="gsb:GSUB_17530"/>
<dbReference type="Proteomes" id="UP000035036">
    <property type="component" value="Plasmid pGSUB1"/>
</dbReference>
<sequence length="325" mass="36481">MNETARLQWRHIEQIRELSDRGARIIAPLQIGWKRVEYVSYLGCLGSEIRTIIPGFAFNKMAWGAKDVAELVRLVRPASIHLFGIGQKRITRTAEAIWSVCPTTAIYCDSNRIRAWAGKGRVLTREVSQRLRTVYERSCQRYLRHYLQGRGLCRAEAAILSDVFLGADETELQFDLCNTPGFLEPNEARALAKLFGRRERAEIQAWVKASQSESECDREDFLGISYGCELGYLIDENDPSYRGLLTQIPAVWPAAMAAQRTLEARPQARTRALVAIAGRELAQGIPDTQTAFAFGAAAGVRQGPRRIRRKGASKDPRPLQMALGF</sequence>
<evidence type="ECO:0000313" key="2">
    <source>
        <dbReference type="Proteomes" id="UP000035036"/>
    </source>
</evidence>
<dbReference type="OrthoDB" id="112799at2"/>
<organism evidence="1 2">
    <name type="scientific">Geoalkalibacter subterraneus</name>
    <dbReference type="NCBI Taxonomy" id="483547"/>
    <lineage>
        <taxon>Bacteria</taxon>
        <taxon>Pseudomonadati</taxon>
        <taxon>Thermodesulfobacteriota</taxon>
        <taxon>Desulfuromonadia</taxon>
        <taxon>Desulfuromonadales</taxon>
        <taxon>Geoalkalibacteraceae</taxon>
        <taxon>Geoalkalibacter</taxon>
    </lineage>
</organism>
<dbReference type="AlphaFoldDB" id="A0A0B5FLG7"/>
<geneLocation type="plasmid" evidence="1 2">
    <name>pGSUB1</name>
</geneLocation>
<dbReference type="EMBL" id="CP010312">
    <property type="protein sequence ID" value="AJF08278.1"/>
    <property type="molecule type" value="Genomic_DNA"/>
</dbReference>
<evidence type="ECO:0000313" key="1">
    <source>
        <dbReference type="EMBL" id="AJF08278.1"/>
    </source>
</evidence>
<reference evidence="1 2" key="1">
    <citation type="journal article" date="2015" name="Genome Announc.">
        <title>Genomes of Geoalkalibacter ferrihydriticus Z-0531T and Geoalkalibacter subterraneus Red1T, Two Haloalkaliphilic Metal-Reducing Deltaproteobacteria.</title>
        <authorList>
            <person name="Badalamenti J.P."/>
            <person name="Krajmalnik-Brown R."/>
            <person name="Torres C.I."/>
            <person name="Bond D.R."/>
        </authorList>
    </citation>
    <scope>NUCLEOTIDE SEQUENCE [LARGE SCALE GENOMIC DNA]</scope>
    <source>
        <strain evidence="1 2">Red1</strain>
        <plasmid evidence="2">Plasmid pGSUB1</plasmid>
    </source>
</reference>
<dbReference type="HOGENOM" id="CLU_854593_0_0_7"/>
<protein>
    <submittedName>
        <fullName evidence="1">Uncharacterized protein</fullName>
    </submittedName>
</protein>
<proteinExistence type="predicted"/>